<dbReference type="PANTHER" id="PTHR43489:SF7">
    <property type="entry name" value="3-DEHYDRO-D-GULOSIDE 4-EPIMERASE-RELATED"/>
    <property type="match status" value="1"/>
</dbReference>
<dbReference type="Pfam" id="PF01261">
    <property type="entry name" value="AP_endonuc_2"/>
    <property type="match status" value="1"/>
</dbReference>
<protein>
    <submittedName>
        <fullName evidence="3">D-tagatose 3-epimerase</fullName>
    </submittedName>
</protein>
<gene>
    <name evidence="3" type="ORF">SAMN04487996_115118</name>
</gene>
<evidence type="ECO:0000256" key="1">
    <source>
        <dbReference type="ARBA" id="ARBA00023235"/>
    </source>
</evidence>
<evidence type="ECO:0000313" key="3">
    <source>
        <dbReference type="EMBL" id="SDG12647.1"/>
    </source>
</evidence>
<proteinExistence type="predicted"/>
<dbReference type="GO" id="GO:0016853">
    <property type="term" value="F:isomerase activity"/>
    <property type="evidence" value="ECO:0007669"/>
    <property type="project" value="UniProtKB-KW"/>
</dbReference>
<dbReference type="PANTHER" id="PTHR43489">
    <property type="entry name" value="ISOMERASE"/>
    <property type="match status" value="1"/>
</dbReference>
<dbReference type="Proteomes" id="UP000198748">
    <property type="component" value="Unassembled WGS sequence"/>
</dbReference>
<dbReference type="RefSeq" id="WP_090155347.1">
    <property type="nucleotide sequence ID" value="NZ_FNAN01000015.1"/>
</dbReference>
<dbReference type="Gene3D" id="3.20.20.150">
    <property type="entry name" value="Divalent-metal-dependent TIM barrel enzymes"/>
    <property type="match status" value="1"/>
</dbReference>
<dbReference type="InterPro" id="IPR013022">
    <property type="entry name" value="Xyl_isomerase-like_TIM-brl"/>
</dbReference>
<dbReference type="InterPro" id="IPR050417">
    <property type="entry name" value="Sugar_Epim/Isomerase"/>
</dbReference>
<dbReference type="AlphaFoldDB" id="A0A1G7RPC1"/>
<dbReference type="SUPFAM" id="SSF51658">
    <property type="entry name" value="Xylose isomerase-like"/>
    <property type="match status" value="1"/>
</dbReference>
<keyword evidence="1" id="KW-0413">Isomerase</keyword>
<organism evidence="3 4">
    <name type="scientific">Dyadobacter soli</name>
    <dbReference type="NCBI Taxonomy" id="659014"/>
    <lineage>
        <taxon>Bacteria</taxon>
        <taxon>Pseudomonadati</taxon>
        <taxon>Bacteroidota</taxon>
        <taxon>Cytophagia</taxon>
        <taxon>Cytophagales</taxon>
        <taxon>Spirosomataceae</taxon>
        <taxon>Dyadobacter</taxon>
    </lineage>
</organism>
<accession>A0A1G7RPC1</accession>
<name>A0A1G7RPC1_9BACT</name>
<evidence type="ECO:0000313" key="4">
    <source>
        <dbReference type="Proteomes" id="UP000198748"/>
    </source>
</evidence>
<evidence type="ECO:0000259" key="2">
    <source>
        <dbReference type="Pfam" id="PF01261"/>
    </source>
</evidence>
<dbReference type="STRING" id="659014.SAMN04487996_115118"/>
<keyword evidence="4" id="KW-1185">Reference proteome</keyword>
<dbReference type="OrthoDB" id="9801426at2"/>
<feature type="domain" description="Xylose isomerase-like TIM barrel" evidence="2">
    <location>
        <begin position="23"/>
        <end position="265"/>
    </location>
</feature>
<dbReference type="EMBL" id="FNAN01000015">
    <property type="protein sequence ID" value="SDG12647.1"/>
    <property type="molecule type" value="Genomic_DNA"/>
</dbReference>
<sequence length="290" mass="31944">MLFGASTFIWVSPFSTANIDLLTKVKNMGYDIIEIAVEDARIIDWKLIKDTARDLDLKITISGAFGPERDISSTDPAFREIGKQYIIDCIRIAEQMDSPVFGGPVYSAVGKTRIVSDEQKKQERAWCVDILKEVSQIAGDCGVTLGLEPLNRFETDMVNTVDQALSILDEVGNPNLKIVLDTFHSNIEEKDIPATIRKIGKDLLCHVQGNESDRGTPGTGHLEWQGIQEALTDIGYDGAVVIETFGQPSKELARAACIWRPLANSADELADEGLAFYKKLFVPTHSTVNA</sequence>
<dbReference type="InterPro" id="IPR036237">
    <property type="entry name" value="Xyl_isomerase-like_sf"/>
</dbReference>
<reference evidence="4" key="1">
    <citation type="submission" date="2016-10" db="EMBL/GenBank/DDBJ databases">
        <authorList>
            <person name="Varghese N."/>
            <person name="Submissions S."/>
        </authorList>
    </citation>
    <scope>NUCLEOTIDE SEQUENCE [LARGE SCALE GENOMIC DNA]</scope>
    <source>
        <strain evidence="4">DSM 25329</strain>
    </source>
</reference>